<keyword evidence="1" id="KW-0732">Signal</keyword>
<evidence type="ECO:0000313" key="3">
    <source>
        <dbReference type="EMBL" id="GAA3919537.1"/>
    </source>
</evidence>
<dbReference type="EMBL" id="BAABBN010000004">
    <property type="protein sequence ID" value="GAA3919537.1"/>
    <property type="molecule type" value="Genomic_DNA"/>
</dbReference>
<dbReference type="PANTHER" id="PTHR43798">
    <property type="entry name" value="MONOACYLGLYCEROL LIPASE"/>
    <property type="match status" value="1"/>
</dbReference>
<protein>
    <recommendedName>
        <fullName evidence="2">AB hydrolase-1 domain-containing protein</fullName>
    </recommendedName>
</protein>
<gene>
    <name evidence="3" type="ORF">GCM10022277_13720</name>
</gene>
<dbReference type="Proteomes" id="UP001501565">
    <property type="component" value="Unassembled WGS sequence"/>
</dbReference>
<evidence type="ECO:0000259" key="2">
    <source>
        <dbReference type="Pfam" id="PF00561"/>
    </source>
</evidence>
<dbReference type="InterPro" id="IPR050266">
    <property type="entry name" value="AB_hydrolase_sf"/>
</dbReference>
<dbReference type="SUPFAM" id="SSF53474">
    <property type="entry name" value="alpha/beta-Hydrolases"/>
    <property type="match status" value="1"/>
</dbReference>
<dbReference type="Gene3D" id="3.40.50.1820">
    <property type="entry name" value="alpha/beta hydrolase"/>
    <property type="match status" value="1"/>
</dbReference>
<dbReference type="PROSITE" id="PS51257">
    <property type="entry name" value="PROKAR_LIPOPROTEIN"/>
    <property type="match status" value="1"/>
</dbReference>
<sequence>MEIRMFYLLKVMMALAVLASSACSYHSESKKVRESSVVSFDGTEIVYGTKGKGDLALVFVHCWTCNSTFWEDQIDPFAMNHQVVWLDLAGHGKSSGTRSEYSIKSFGKDVAAVVNQLDVEKVVLVGHSMGGPVSLEAAELLGDKVVGIVGVDTFYTSFIYPKDKDQIKTFVQPFEDDFRLASDNLIRSMFTSEVDSNVINTVLKLMASADKSMAVSAMYHLFYWSAENNPAILNKYEGKLFNINADPTYEAEASHSSVTLVRGVGHFVPQAKPDEFNAALFNILKVL</sequence>
<dbReference type="InterPro" id="IPR029058">
    <property type="entry name" value="AB_hydrolase_fold"/>
</dbReference>
<name>A0ABP7MCA0_9GAMM</name>
<evidence type="ECO:0000256" key="1">
    <source>
        <dbReference type="SAM" id="SignalP"/>
    </source>
</evidence>
<organism evidence="3 4">
    <name type="scientific">Litoribacillus peritrichatus</name>
    <dbReference type="NCBI Taxonomy" id="718191"/>
    <lineage>
        <taxon>Bacteria</taxon>
        <taxon>Pseudomonadati</taxon>
        <taxon>Pseudomonadota</taxon>
        <taxon>Gammaproteobacteria</taxon>
        <taxon>Oceanospirillales</taxon>
        <taxon>Oceanospirillaceae</taxon>
        <taxon>Litoribacillus</taxon>
    </lineage>
</organism>
<evidence type="ECO:0000313" key="4">
    <source>
        <dbReference type="Proteomes" id="UP001501565"/>
    </source>
</evidence>
<dbReference type="Pfam" id="PF00561">
    <property type="entry name" value="Abhydrolase_1"/>
    <property type="match status" value="1"/>
</dbReference>
<keyword evidence="4" id="KW-1185">Reference proteome</keyword>
<feature type="domain" description="AB hydrolase-1" evidence="2">
    <location>
        <begin position="56"/>
        <end position="179"/>
    </location>
</feature>
<feature type="chain" id="PRO_5045077482" description="AB hydrolase-1 domain-containing protein" evidence="1">
    <location>
        <begin position="23"/>
        <end position="287"/>
    </location>
</feature>
<reference evidence="4" key="1">
    <citation type="journal article" date="2019" name="Int. J. Syst. Evol. Microbiol.">
        <title>The Global Catalogue of Microorganisms (GCM) 10K type strain sequencing project: providing services to taxonomists for standard genome sequencing and annotation.</title>
        <authorList>
            <consortium name="The Broad Institute Genomics Platform"/>
            <consortium name="The Broad Institute Genome Sequencing Center for Infectious Disease"/>
            <person name="Wu L."/>
            <person name="Ma J."/>
        </authorList>
    </citation>
    <scope>NUCLEOTIDE SEQUENCE [LARGE SCALE GENOMIC DNA]</scope>
    <source>
        <strain evidence="4">JCM 17551</strain>
    </source>
</reference>
<feature type="signal peptide" evidence="1">
    <location>
        <begin position="1"/>
        <end position="22"/>
    </location>
</feature>
<dbReference type="InterPro" id="IPR000073">
    <property type="entry name" value="AB_hydrolase_1"/>
</dbReference>
<accession>A0ABP7MCA0</accession>
<proteinExistence type="predicted"/>
<comment type="caution">
    <text evidence="3">The sequence shown here is derived from an EMBL/GenBank/DDBJ whole genome shotgun (WGS) entry which is preliminary data.</text>
</comment>
<dbReference type="PANTHER" id="PTHR43798:SF33">
    <property type="entry name" value="HYDROLASE, PUTATIVE (AFU_ORTHOLOGUE AFUA_2G14860)-RELATED"/>
    <property type="match status" value="1"/>
</dbReference>